<evidence type="ECO:0000313" key="3">
    <source>
        <dbReference type="Proteomes" id="UP000050489"/>
    </source>
</evidence>
<dbReference type="EMBL" id="QJQB01000422">
    <property type="protein sequence ID" value="PYA63556.1"/>
    <property type="molecule type" value="Genomic_DNA"/>
</dbReference>
<protein>
    <recommendedName>
        <fullName evidence="5">Fimbrial protein</fullName>
    </recommendedName>
</protein>
<dbReference type="Proteomes" id="UP000050489">
    <property type="component" value="Unassembled WGS sequence"/>
</dbReference>
<dbReference type="Gene3D" id="2.60.40.1090">
    <property type="entry name" value="Fimbrial-type adhesion domain"/>
    <property type="match status" value="1"/>
</dbReference>
<reference evidence="1" key="2">
    <citation type="journal article" date="2017" name="PLoS ONE">
        <title>Genomic and phenotypic characterisation of fluoroquinolone resistance mechanisms in Enterobacteriaceae in Durban, South Africa.</title>
        <authorList>
            <person name="Osei Sekyere J."/>
            <person name="Amoako D.G."/>
        </authorList>
    </citation>
    <scope>NUCLEOTIDE SEQUENCE</scope>
    <source>
        <strain evidence="1">945174350</strain>
    </source>
</reference>
<name>A0A2F0P7V4_SERMA</name>
<comment type="caution">
    <text evidence="1">The sequence shown here is derived from an EMBL/GenBank/DDBJ whole genome shotgun (WGS) entry which is preliminary data.</text>
</comment>
<reference evidence="2" key="5">
    <citation type="submission" date="2018-06" db="EMBL/GenBank/DDBJ databases">
        <authorList>
            <person name="Martins R.C."/>
            <person name="Perdigao-Neto L.V."/>
            <person name="Costa S.F."/>
            <person name="Levin A.S.S."/>
        </authorList>
    </citation>
    <scope>NUCLEOTIDE SEQUENCE</scope>
    <source>
        <strain evidence="2">1283</strain>
    </source>
</reference>
<dbReference type="EMBL" id="LJEX02000141">
    <property type="protein sequence ID" value="OCO80163.1"/>
    <property type="molecule type" value="Genomic_DNA"/>
</dbReference>
<dbReference type="Proteomes" id="UP000247823">
    <property type="component" value="Unassembled WGS sequence"/>
</dbReference>
<reference evidence="4" key="4">
    <citation type="submission" date="2018-06" db="EMBL/GenBank/DDBJ databases">
        <title>Serratia marcescens genome sequencing and assembly.</title>
        <authorList>
            <person name="Martins R.C."/>
            <person name="Perdigao-Neto L.V."/>
            <person name="Costa S.F."/>
            <person name="Levin A.S.S."/>
        </authorList>
    </citation>
    <scope>NUCLEOTIDE SEQUENCE [LARGE SCALE GENOMIC DNA]</scope>
    <source>
        <strain evidence="4">1283</strain>
    </source>
</reference>
<evidence type="ECO:0008006" key="5">
    <source>
        <dbReference type="Google" id="ProtNLM"/>
    </source>
</evidence>
<evidence type="ECO:0000313" key="1">
    <source>
        <dbReference type="EMBL" id="OCO80163.1"/>
    </source>
</evidence>
<dbReference type="GO" id="GO:0009289">
    <property type="term" value="C:pilus"/>
    <property type="evidence" value="ECO:0007669"/>
    <property type="project" value="InterPro"/>
</dbReference>
<dbReference type="GO" id="GO:0007155">
    <property type="term" value="P:cell adhesion"/>
    <property type="evidence" value="ECO:0007669"/>
    <property type="project" value="InterPro"/>
</dbReference>
<dbReference type="InterPro" id="IPR036937">
    <property type="entry name" value="Adhesion_dom_fimbrial_sf"/>
</dbReference>
<evidence type="ECO:0000313" key="4">
    <source>
        <dbReference type="Proteomes" id="UP000247823"/>
    </source>
</evidence>
<evidence type="ECO:0000313" key="2">
    <source>
        <dbReference type="EMBL" id="PYA63556.1"/>
    </source>
</evidence>
<reference evidence="3" key="1">
    <citation type="submission" date="2016-04" db="EMBL/GenBank/DDBJ databases">
        <authorList>
            <person name="Osei Sekyere J."/>
            <person name="Sivertsen A."/>
            <person name="Pedersen A.T."/>
            <person name="Sundsfjord A."/>
        </authorList>
    </citation>
    <scope>NUCLEOTIDE SEQUENCE [LARGE SCALE GENOMIC DNA]</scope>
    <source>
        <strain evidence="3">945174350</strain>
    </source>
</reference>
<organism evidence="1 3">
    <name type="scientific">Serratia marcescens</name>
    <dbReference type="NCBI Taxonomy" id="615"/>
    <lineage>
        <taxon>Bacteria</taxon>
        <taxon>Pseudomonadati</taxon>
        <taxon>Pseudomonadota</taxon>
        <taxon>Gammaproteobacteria</taxon>
        <taxon>Enterobacterales</taxon>
        <taxon>Yersiniaceae</taxon>
        <taxon>Serratia</taxon>
    </lineage>
</organism>
<proteinExistence type="predicted"/>
<dbReference type="AlphaFoldDB" id="A0A2F0P7V4"/>
<accession>A0A2F0P7V4</accession>
<keyword evidence="4" id="KW-1185">Reference proteome</keyword>
<gene>
    <name evidence="1" type="ORF">AN695_0225420</name>
    <name evidence="2" type="ORF">DMW51_18490</name>
</gene>
<sequence length="121" mass="12561">MAWQSSIEIDFGVVTAGESKAKGLAAKLVCQGGTSGKARLRFTDVNQIGADTVTLRKSGSSEEIKVKLSVGDANSSNEKIIDVSPGFNTTYAFIAKLDGTQLSGVDGGTFSGNALIVFEVI</sequence>
<reference evidence="2 4" key="3">
    <citation type="submission" date="2018-06" db="EMBL/GenBank/DDBJ databases">
        <title>Serratia marcescens genome sequencing and assembly.</title>
        <authorList>
            <person name="Martins R.C.R."/>
            <person name="Perdigao-Neto L.V."/>
            <person name="Costa S.F."/>
            <person name="Levin A.S.S."/>
        </authorList>
    </citation>
    <scope>NUCLEOTIDE SEQUENCE [LARGE SCALE GENOMIC DNA]</scope>
    <source>
        <strain evidence="2 4">1283</strain>
    </source>
</reference>